<name>A0A1Y0B387_9LAMI</name>
<dbReference type="EMBL" id="KY774314">
    <property type="protein sequence ID" value="ART31871.1"/>
    <property type="molecule type" value="Genomic_DNA"/>
</dbReference>
<organism evidence="1">
    <name type="scientific">Utricularia reniformis</name>
    <dbReference type="NCBI Taxonomy" id="192314"/>
    <lineage>
        <taxon>Eukaryota</taxon>
        <taxon>Viridiplantae</taxon>
        <taxon>Streptophyta</taxon>
        <taxon>Embryophyta</taxon>
        <taxon>Tracheophyta</taxon>
        <taxon>Spermatophyta</taxon>
        <taxon>Magnoliopsida</taxon>
        <taxon>eudicotyledons</taxon>
        <taxon>Gunneridae</taxon>
        <taxon>Pentapetalae</taxon>
        <taxon>asterids</taxon>
        <taxon>lamiids</taxon>
        <taxon>Lamiales</taxon>
        <taxon>Lentibulariaceae</taxon>
        <taxon>Utricularia</taxon>
    </lineage>
</organism>
<dbReference type="AlphaFoldDB" id="A0A1Y0B387"/>
<proteinExistence type="predicted"/>
<evidence type="ECO:0000313" key="1">
    <source>
        <dbReference type="EMBL" id="ART31871.1"/>
    </source>
</evidence>
<gene>
    <name evidence="1" type="ORF">AEK19_MT1689</name>
</gene>
<protein>
    <submittedName>
        <fullName evidence="1">Uncharacterized protein</fullName>
    </submittedName>
</protein>
<reference evidence="1" key="1">
    <citation type="submission" date="2017-03" db="EMBL/GenBank/DDBJ databases">
        <title>The mitochondrial genome of the carnivorous plant Utricularia reniformis (Lentibulariaceae): structure, comparative analysis and evolutionary landmarks.</title>
        <authorList>
            <person name="Silva S.R."/>
            <person name="Alvarenga D.O."/>
            <person name="Michael T.P."/>
            <person name="Miranda V.F.O."/>
            <person name="Varani A.M."/>
        </authorList>
    </citation>
    <scope>NUCLEOTIDE SEQUENCE</scope>
</reference>
<keyword evidence="1" id="KW-0496">Mitochondrion</keyword>
<sequence length="30" mass="3422">MISCSFHTGPDRNRVIYIIIIRRGDSSVSK</sequence>
<geneLocation type="mitochondrion" evidence="1"/>
<accession>A0A1Y0B387</accession>